<organism evidence="1 2">
    <name type="scientific">Aspergillus ochraceoroseus</name>
    <dbReference type="NCBI Taxonomy" id="138278"/>
    <lineage>
        <taxon>Eukaryota</taxon>
        <taxon>Fungi</taxon>
        <taxon>Dikarya</taxon>
        <taxon>Ascomycota</taxon>
        <taxon>Pezizomycotina</taxon>
        <taxon>Eurotiomycetes</taxon>
        <taxon>Eurotiomycetidae</taxon>
        <taxon>Eurotiales</taxon>
        <taxon>Aspergillaceae</taxon>
        <taxon>Aspergillus</taxon>
        <taxon>Aspergillus subgen. Nidulantes</taxon>
    </lineage>
</organism>
<gene>
    <name evidence="1" type="ORF">AOCH_001614</name>
</gene>
<evidence type="ECO:0000313" key="2">
    <source>
        <dbReference type="Proteomes" id="UP000034947"/>
    </source>
</evidence>
<comment type="caution">
    <text evidence="1">The sequence shown here is derived from an EMBL/GenBank/DDBJ whole genome shotgun (WGS) entry which is preliminary data.</text>
</comment>
<name>A0A0F8X4E1_9EURO</name>
<dbReference type="VEuPathDB" id="FungiDB:P175DRAFT_0533428"/>
<dbReference type="EMBL" id="JYKN01000404">
    <property type="protein sequence ID" value="KKK24540.1"/>
    <property type="molecule type" value="Genomic_DNA"/>
</dbReference>
<sequence>MAQSLPSRKELRLPAPLGGPHKLFDGSFIIELLQVPPGLDATVLMRATYVGGHDATKLGKAHPQTPPLHIHFHQAESFIVESGAIGTTTTYDVIDTIHTTTRAYPQKPPRPGLSPPLPSRTANGVTVIPPYTPHTFWPVSPDHPFWSTAQGRVYERQQPSGRNSDTTLLIWGHPKTRNDPAKGTLTTDFPPDMDAAFFLALLSLVDALHGQRLNMSPSLGATLMAMQTASGASLLVAPTAWWLGPLRWAIPWSGQVVMEWIRRVFDGKSPTQVVEETIEREVVRKR</sequence>
<keyword evidence="2" id="KW-1185">Reference proteome</keyword>
<reference evidence="1 2" key="1">
    <citation type="submission" date="2015-02" db="EMBL/GenBank/DDBJ databases">
        <title>Draft Genome Sequences of Two Closely-Related Aflatoxigenic Aspergillus Species Obtained from the Cote d'Ivoire.</title>
        <authorList>
            <person name="Moore G.G."/>
            <person name="Beltz S.B."/>
            <person name="Mack B.M."/>
        </authorList>
    </citation>
    <scope>NUCLEOTIDE SEQUENCE [LARGE SCALE GENOMIC DNA]</scope>
    <source>
        <strain evidence="1 2">SRRC1432</strain>
    </source>
</reference>
<dbReference type="Proteomes" id="UP000034947">
    <property type="component" value="Unassembled WGS sequence"/>
</dbReference>
<dbReference type="AlphaFoldDB" id="A0A0F8X4E1"/>
<protein>
    <submittedName>
        <fullName evidence="1">Uncharacterized protein</fullName>
    </submittedName>
</protein>
<accession>A0A0F8X4E1</accession>
<evidence type="ECO:0000313" key="1">
    <source>
        <dbReference type="EMBL" id="KKK24540.1"/>
    </source>
</evidence>
<proteinExistence type="predicted"/>
<dbReference type="OrthoDB" id="9976870at2759"/>